<keyword evidence="9" id="KW-1185">Reference proteome</keyword>
<dbReference type="OrthoDB" id="10261782at2759"/>
<comment type="function">
    <text evidence="5">The purine nucleoside phosphorylases catalyze the phosphorolytic breakdown of the N-glycosidic bond in the beta-(deoxy)ribonucleoside molecules, with the formation of the corresponding free purine bases and pentose-1-phosphate.</text>
</comment>
<dbReference type="Pfam" id="PF01048">
    <property type="entry name" value="PNP_UDP_1"/>
    <property type="match status" value="1"/>
</dbReference>
<keyword evidence="4 5" id="KW-0808">Transferase</keyword>
<reference evidence="9" key="1">
    <citation type="journal article" date="2012" name="Science">
        <title>The Paleozoic origin of enzymatic lignin decomposition reconstructed from 31 fungal genomes.</title>
        <authorList>
            <person name="Floudas D."/>
            <person name="Binder M."/>
            <person name="Riley R."/>
            <person name="Barry K."/>
            <person name="Blanchette R.A."/>
            <person name="Henrissat B."/>
            <person name="Martinez A.T."/>
            <person name="Otillar R."/>
            <person name="Spatafora J.W."/>
            <person name="Yadav J.S."/>
            <person name="Aerts A."/>
            <person name="Benoit I."/>
            <person name="Boyd A."/>
            <person name="Carlson A."/>
            <person name="Copeland A."/>
            <person name="Coutinho P.M."/>
            <person name="de Vries R.P."/>
            <person name="Ferreira P."/>
            <person name="Findley K."/>
            <person name="Foster B."/>
            <person name="Gaskell J."/>
            <person name="Glotzer D."/>
            <person name="Gorecki P."/>
            <person name="Heitman J."/>
            <person name="Hesse C."/>
            <person name="Hori C."/>
            <person name="Igarashi K."/>
            <person name="Jurgens J.A."/>
            <person name="Kallen N."/>
            <person name="Kersten P."/>
            <person name="Kohler A."/>
            <person name="Kuees U."/>
            <person name="Kumar T.K.A."/>
            <person name="Kuo A."/>
            <person name="LaButti K."/>
            <person name="Larrondo L.F."/>
            <person name="Lindquist E."/>
            <person name="Ling A."/>
            <person name="Lombard V."/>
            <person name="Lucas S."/>
            <person name="Lundell T."/>
            <person name="Martin R."/>
            <person name="McLaughlin D.J."/>
            <person name="Morgenstern I."/>
            <person name="Morin E."/>
            <person name="Murat C."/>
            <person name="Nagy L.G."/>
            <person name="Nolan M."/>
            <person name="Ohm R.A."/>
            <person name="Patyshakuliyeva A."/>
            <person name="Rokas A."/>
            <person name="Ruiz-Duenas F.J."/>
            <person name="Sabat G."/>
            <person name="Salamov A."/>
            <person name="Samejima M."/>
            <person name="Schmutz J."/>
            <person name="Slot J.C."/>
            <person name="St John F."/>
            <person name="Stenlid J."/>
            <person name="Sun H."/>
            <person name="Sun S."/>
            <person name="Syed K."/>
            <person name="Tsang A."/>
            <person name="Wiebenga A."/>
            <person name="Young D."/>
            <person name="Pisabarro A."/>
            <person name="Eastwood D.C."/>
            <person name="Martin F."/>
            <person name="Cullen D."/>
            <person name="Grigoriev I.V."/>
            <person name="Hibbett D.S."/>
        </authorList>
    </citation>
    <scope>NUCLEOTIDE SEQUENCE [LARGE SCALE GENOMIC DNA]</scope>
    <source>
        <strain evidence="9">RWD-64-598 SS2</strain>
    </source>
</reference>
<evidence type="ECO:0000259" key="7">
    <source>
        <dbReference type="Pfam" id="PF01048"/>
    </source>
</evidence>
<dbReference type="RefSeq" id="XP_007770046.1">
    <property type="nucleotide sequence ID" value="XM_007771856.1"/>
</dbReference>
<dbReference type="OMA" id="EGVYAQF"/>
<sequence>MAEQQHSEYPLLVMLDETIGQLKQYVTDERLLKPVVGIVCGSGLSTLAKEFKEPVVHVPYSKLKGFGESSIVGHSSALAFGMVGEQNIPVVAMLGRFHLYEGHHSDVVGYPIRVMSKLGVKNIIITNAAGSLNPQIPVGKVVVVRDHLGMPNLTGLNPSFGPVRSPEYPRFLPLSDAYSPALRRLAFLAAHQLPKLGMDALVEGTYSWVAGPAYETPAEGRLLRSAGGDVVGMSTVPDVIAAREEKMNVLVLSLVTNMVVIPEKYRDIRAEVEAELAGRSVKVETVGAASHEEVLAVGGQKAEDMRGLVERIIELIAQQSS</sequence>
<keyword evidence="3 5" id="KW-0328">Glycosyltransferase</keyword>
<feature type="binding site" evidence="6">
    <location>
        <position position="257"/>
    </location>
    <ligand>
        <name>a purine D-ribonucleoside</name>
        <dbReference type="ChEBI" id="CHEBI:142355"/>
    </ligand>
</feature>
<dbReference type="PANTHER" id="PTHR11904:SF9">
    <property type="entry name" value="PURINE NUCLEOSIDE PHOSPHORYLASE-RELATED"/>
    <property type="match status" value="1"/>
</dbReference>
<evidence type="ECO:0000256" key="2">
    <source>
        <dbReference type="ARBA" id="ARBA00006751"/>
    </source>
</evidence>
<evidence type="ECO:0000256" key="6">
    <source>
        <dbReference type="PIRSR" id="PIRSR000477-2"/>
    </source>
</evidence>
<dbReference type="Proteomes" id="UP000053558">
    <property type="component" value="Unassembled WGS sequence"/>
</dbReference>
<dbReference type="Gene3D" id="3.40.50.1580">
    <property type="entry name" value="Nucleoside phosphorylase domain"/>
    <property type="match status" value="1"/>
</dbReference>
<accession>A0A5M3MLK6</accession>
<dbReference type="KEGG" id="cput:CONPUDRAFT_106332"/>
<dbReference type="InterPro" id="IPR000845">
    <property type="entry name" value="Nucleoside_phosphorylase_d"/>
</dbReference>
<comment type="similarity">
    <text evidence="2 5">Belongs to the PNP/MTAP phosphorylase family.</text>
</comment>
<dbReference type="UniPathway" id="UPA00606"/>
<evidence type="ECO:0000256" key="1">
    <source>
        <dbReference type="ARBA" id="ARBA00005058"/>
    </source>
</evidence>
<dbReference type="NCBIfam" id="NF006054">
    <property type="entry name" value="PRK08202.1"/>
    <property type="match status" value="1"/>
</dbReference>
<name>A0A5M3MLK6_CONPW</name>
<dbReference type="InterPro" id="IPR011268">
    <property type="entry name" value="Purine_phosphorylase"/>
</dbReference>
<proteinExistence type="inferred from homology"/>
<comment type="caution">
    <text evidence="8">The sequence shown here is derived from an EMBL/GenBank/DDBJ whole genome shotgun (WGS) entry which is preliminary data.</text>
</comment>
<dbReference type="GO" id="GO:0004731">
    <property type="term" value="F:purine-nucleoside phosphorylase activity"/>
    <property type="evidence" value="ECO:0007669"/>
    <property type="project" value="UniProtKB-EC"/>
</dbReference>
<feature type="binding site" evidence="6">
    <location>
        <position position="215"/>
    </location>
    <ligand>
        <name>a purine D-ribonucleoside</name>
        <dbReference type="ChEBI" id="CHEBI:142355"/>
    </ligand>
</feature>
<dbReference type="GO" id="GO:0009116">
    <property type="term" value="P:nucleoside metabolic process"/>
    <property type="evidence" value="ECO:0007669"/>
    <property type="project" value="InterPro"/>
</dbReference>
<dbReference type="EMBL" id="JH711580">
    <property type="protein sequence ID" value="EIW79674.1"/>
    <property type="molecule type" value="Genomic_DNA"/>
</dbReference>
<dbReference type="NCBIfam" id="TIGR01697">
    <property type="entry name" value="PNPH-PUNA-XAPA"/>
    <property type="match status" value="1"/>
</dbReference>
<feature type="binding site" evidence="6">
    <location>
        <position position="42"/>
    </location>
    <ligand>
        <name>phosphate</name>
        <dbReference type="ChEBI" id="CHEBI:43474"/>
    </ligand>
</feature>
<feature type="binding site" evidence="6">
    <location>
        <position position="234"/>
    </location>
    <ligand>
        <name>phosphate</name>
        <dbReference type="ChEBI" id="CHEBI:43474"/>
    </ligand>
</feature>
<organism evidence="8 9">
    <name type="scientific">Coniophora puteana (strain RWD-64-598)</name>
    <name type="common">Brown rot fungus</name>
    <dbReference type="NCBI Taxonomy" id="741705"/>
    <lineage>
        <taxon>Eukaryota</taxon>
        <taxon>Fungi</taxon>
        <taxon>Dikarya</taxon>
        <taxon>Basidiomycota</taxon>
        <taxon>Agaricomycotina</taxon>
        <taxon>Agaricomycetes</taxon>
        <taxon>Agaricomycetidae</taxon>
        <taxon>Boletales</taxon>
        <taxon>Coniophorineae</taxon>
        <taxon>Coniophoraceae</taxon>
        <taxon>Coniophora</taxon>
    </lineage>
</organism>
<dbReference type="EC" id="2.4.2.1" evidence="5"/>
<evidence type="ECO:0000256" key="3">
    <source>
        <dbReference type="ARBA" id="ARBA00022676"/>
    </source>
</evidence>
<dbReference type="InterPro" id="IPR035994">
    <property type="entry name" value="Nucleoside_phosphorylase_sf"/>
</dbReference>
<feature type="binding site" evidence="6">
    <location>
        <begin position="96"/>
        <end position="98"/>
    </location>
    <ligand>
        <name>phosphate</name>
        <dbReference type="ChEBI" id="CHEBI:43474"/>
    </ligand>
</feature>
<feature type="binding site" evidence="6">
    <location>
        <position position="128"/>
    </location>
    <ligand>
        <name>phosphate</name>
        <dbReference type="ChEBI" id="CHEBI:43474"/>
    </ligand>
</feature>
<evidence type="ECO:0000256" key="5">
    <source>
        <dbReference type="PIRNR" id="PIRNR000477"/>
    </source>
</evidence>
<feature type="domain" description="Nucleoside phosphorylase" evidence="7">
    <location>
        <begin position="36"/>
        <end position="313"/>
    </location>
</feature>
<dbReference type="GeneID" id="19198586"/>
<comment type="pathway">
    <text evidence="1 5">Purine metabolism; purine nucleoside salvage.</text>
</comment>
<dbReference type="PIRSF" id="PIRSF000477">
    <property type="entry name" value="PurNPase"/>
    <property type="match status" value="1"/>
</dbReference>
<dbReference type="SUPFAM" id="SSF53167">
    <property type="entry name" value="Purine and uridine phosphorylases"/>
    <property type="match status" value="1"/>
</dbReference>
<protein>
    <recommendedName>
        <fullName evidence="5">Purine nucleoside phosphorylase</fullName>
        <ecNumber evidence="5">2.4.2.1</ecNumber>
    </recommendedName>
    <alternativeName>
        <fullName evidence="5">Inosine-guanosine phosphorylase</fullName>
    </alternativeName>
</protein>
<dbReference type="GO" id="GO:0005737">
    <property type="term" value="C:cytoplasm"/>
    <property type="evidence" value="ECO:0007669"/>
    <property type="project" value="TreeGrafter"/>
</dbReference>
<evidence type="ECO:0000313" key="9">
    <source>
        <dbReference type="Proteomes" id="UP000053558"/>
    </source>
</evidence>
<feature type="binding site" evidence="6">
    <location>
        <position position="74"/>
    </location>
    <ligand>
        <name>phosphate</name>
        <dbReference type="ChEBI" id="CHEBI:43474"/>
    </ligand>
</feature>
<gene>
    <name evidence="8" type="ORF">CONPUDRAFT_106332</name>
</gene>
<evidence type="ECO:0000256" key="4">
    <source>
        <dbReference type="ARBA" id="ARBA00022679"/>
    </source>
</evidence>
<dbReference type="AlphaFoldDB" id="A0A5M3MLK6"/>
<dbReference type="CDD" id="cd09009">
    <property type="entry name" value="PNP-EcPNPII_like"/>
    <property type="match status" value="1"/>
</dbReference>
<evidence type="ECO:0000313" key="8">
    <source>
        <dbReference type="EMBL" id="EIW79674.1"/>
    </source>
</evidence>
<dbReference type="PANTHER" id="PTHR11904">
    <property type="entry name" value="METHYLTHIOADENOSINE/PURINE NUCLEOSIDE PHOSPHORYLASE"/>
    <property type="match status" value="1"/>
</dbReference>